<evidence type="ECO:0000313" key="2">
    <source>
        <dbReference type="EMBL" id="KAJ8879397.1"/>
    </source>
</evidence>
<gene>
    <name evidence="2" type="ORF">PR048_020005</name>
</gene>
<sequence length="222" mass="25599">MRHPGHISDGGKPADPGVKADVKNASKVRCIPFHSSRSHGRQPTECSSENSRLDEDERLSPPRLVPYSDSSCESDSGKTPTKKGRNQRRQRHPFQWKSTIMKECHQRGKKYVSRRDKFVKEKSVTTVIDCSNICKPNCASKLIENDRLDIFNAYYNLSQKEKHYFRIQNADRVDATGTPQYDRRGKHTVDKISKEKKEKVINHIKSFPHCESHYCRADSKKL</sequence>
<protein>
    <submittedName>
        <fullName evidence="2">Uncharacterized protein</fullName>
    </submittedName>
</protein>
<feature type="compositionally biased region" description="Basic and acidic residues" evidence="1">
    <location>
        <begin position="51"/>
        <end position="60"/>
    </location>
</feature>
<dbReference type="Proteomes" id="UP001159363">
    <property type="component" value="Chromosome 6"/>
</dbReference>
<evidence type="ECO:0000313" key="3">
    <source>
        <dbReference type="Proteomes" id="UP001159363"/>
    </source>
</evidence>
<dbReference type="EMBL" id="JARBHB010000007">
    <property type="protein sequence ID" value="KAJ8879397.1"/>
    <property type="molecule type" value="Genomic_DNA"/>
</dbReference>
<feature type="compositionally biased region" description="Polar residues" evidence="1">
    <location>
        <begin position="68"/>
        <end position="79"/>
    </location>
</feature>
<feature type="compositionally biased region" description="Basic residues" evidence="1">
    <location>
        <begin position="80"/>
        <end position="94"/>
    </location>
</feature>
<evidence type="ECO:0000256" key="1">
    <source>
        <dbReference type="SAM" id="MobiDB-lite"/>
    </source>
</evidence>
<dbReference type="PANTHER" id="PTHR10773">
    <property type="entry name" value="DNA-DIRECTED RNA POLYMERASES I, II, AND III SUBUNIT RPABC2"/>
    <property type="match status" value="1"/>
</dbReference>
<dbReference type="PANTHER" id="PTHR10773:SF19">
    <property type="match status" value="1"/>
</dbReference>
<keyword evidence="3" id="KW-1185">Reference proteome</keyword>
<name>A0ABQ9H536_9NEOP</name>
<accession>A0ABQ9H536</accession>
<feature type="region of interest" description="Disordered" evidence="1">
    <location>
        <begin position="1"/>
        <end position="94"/>
    </location>
</feature>
<reference evidence="2 3" key="1">
    <citation type="submission" date="2023-02" db="EMBL/GenBank/DDBJ databases">
        <title>LHISI_Scaffold_Assembly.</title>
        <authorList>
            <person name="Stuart O.P."/>
            <person name="Cleave R."/>
            <person name="Magrath M.J.L."/>
            <person name="Mikheyev A.S."/>
        </authorList>
    </citation>
    <scope>NUCLEOTIDE SEQUENCE [LARGE SCALE GENOMIC DNA]</scope>
    <source>
        <strain evidence="2">Daus_M_001</strain>
        <tissue evidence="2">Leg muscle</tissue>
    </source>
</reference>
<proteinExistence type="predicted"/>
<organism evidence="2 3">
    <name type="scientific">Dryococelus australis</name>
    <dbReference type="NCBI Taxonomy" id="614101"/>
    <lineage>
        <taxon>Eukaryota</taxon>
        <taxon>Metazoa</taxon>
        <taxon>Ecdysozoa</taxon>
        <taxon>Arthropoda</taxon>
        <taxon>Hexapoda</taxon>
        <taxon>Insecta</taxon>
        <taxon>Pterygota</taxon>
        <taxon>Neoptera</taxon>
        <taxon>Polyneoptera</taxon>
        <taxon>Phasmatodea</taxon>
        <taxon>Verophasmatodea</taxon>
        <taxon>Anareolatae</taxon>
        <taxon>Phasmatidae</taxon>
        <taxon>Eurycanthinae</taxon>
        <taxon>Dryococelus</taxon>
    </lineage>
</organism>
<comment type="caution">
    <text evidence="2">The sequence shown here is derived from an EMBL/GenBank/DDBJ whole genome shotgun (WGS) entry which is preliminary data.</text>
</comment>